<evidence type="ECO:0000313" key="3">
    <source>
        <dbReference type="Proteomes" id="UP000272942"/>
    </source>
</evidence>
<reference evidence="2 3" key="2">
    <citation type="submission" date="2018-11" db="EMBL/GenBank/DDBJ databases">
        <authorList>
            <consortium name="Pathogen Informatics"/>
        </authorList>
    </citation>
    <scope>NUCLEOTIDE SEQUENCE [LARGE SCALE GENOMIC DNA]</scope>
    <source>
        <strain evidence="2 3">Egypt</strain>
    </source>
</reference>
<name>A0A183A0K6_9TREM</name>
<dbReference type="EMBL" id="UZAN01001670">
    <property type="protein sequence ID" value="VDP23321.1"/>
    <property type="molecule type" value="Genomic_DNA"/>
</dbReference>
<proteinExistence type="predicted"/>
<dbReference type="GO" id="GO:0008422">
    <property type="term" value="F:beta-glucosidase activity"/>
    <property type="evidence" value="ECO:0007669"/>
    <property type="project" value="TreeGrafter"/>
</dbReference>
<organism evidence="4">
    <name type="scientific">Echinostoma caproni</name>
    <dbReference type="NCBI Taxonomy" id="27848"/>
    <lineage>
        <taxon>Eukaryota</taxon>
        <taxon>Metazoa</taxon>
        <taxon>Spiralia</taxon>
        <taxon>Lophotrochozoa</taxon>
        <taxon>Platyhelminthes</taxon>
        <taxon>Trematoda</taxon>
        <taxon>Digenea</taxon>
        <taxon>Plagiorchiida</taxon>
        <taxon>Echinostomata</taxon>
        <taxon>Echinostomatoidea</taxon>
        <taxon>Echinostomatidae</taxon>
        <taxon>Echinostoma</taxon>
    </lineage>
</organism>
<evidence type="ECO:0000313" key="4">
    <source>
        <dbReference type="WBParaSite" id="ECPE_0000049101-mRNA-1"/>
    </source>
</evidence>
<sequence length="70" mass="8025">MAEEGLPIAGATYNTIYNRFGLQYQTPEAYMMDGRFRCPGYMRPLAIWSIQHAIEAKEREKLSNQSNGTH</sequence>
<dbReference type="InterPro" id="IPR006775">
    <property type="entry name" value="GH116_catalytic"/>
</dbReference>
<dbReference type="Pfam" id="PF04685">
    <property type="entry name" value="DUF608"/>
    <property type="match status" value="1"/>
</dbReference>
<protein>
    <submittedName>
        <fullName evidence="4">DUF608 domain-containing protein</fullName>
    </submittedName>
</protein>
<reference evidence="4" key="1">
    <citation type="submission" date="2016-06" db="UniProtKB">
        <authorList>
            <consortium name="WormBaseParasite"/>
        </authorList>
    </citation>
    <scope>IDENTIFICATION</scope>
</reference>
<evidence type="ECO:0000313" key="2">
    <source>
        <dbReference type="EMBL" id="VDP23321.1"/>
    </source>
</evidence>
<accession>A0A183A0K6</accession>
<dbReference type="Proteomes" id="UP000272942">
    <property type="component" value="Unassembled WGS sequence"/>
</dbReference>
<evidence type="ECO:0000259" key="1">
    <source>
        <dbReference type="Pfam" id="PF04685"/>
    </source>
</evidence>
<dbReference type="OrthoDB" id="730489at2759"/>
<dbReference type="PANTHER" id="PTHR12654">
    <property type="entry name" value="BILE ACID BETA-GLUCOSIDASE-RELATED"/>
    <property type="match status" value="1"/>
</dbReference>
<dbReference type="PANTHER" id="PTHR12654:SF0">
    <property type="entry name" value="NON-LYSOSOMAL GLUCOSYLCERAMIDASE"/>
    <property type="match status" value="1"/>
</dbReference>
<dbReference type="AlphaFoldDB" id="A0A183A0K6"/>
<gene>
    <name evidence="2" type="ORF">ECPE_LOCUS491</name>
</gene>
<keyword evidence="3" id="KW-1185">Reference proteome</keyword>
<dbReference type="InterPro" id="IPR052566">
    <property type="entry name" value="Non-lysos_glucosylceramidase"/>
</dbReference>
<feature type="domain" description="Glycosyl-hydrolase family 116 catalytic region" evidence="1">
    <location>
        <begin position="1"/>
        <end position="50"/>
    </location>
</feature>
<dbReference type="WBParaSite" id="ECPE_0000049101-mRNA-1">
    <property type="protein sequence ID" value="ECPE_0000049101-mRNA-1"/>
    <property type="gene ID" value="ECPE_0000049101"/>
</dbReference>